<organism evidence="4 5">
    <name type="scientific">Ralstonia phage phiAp1</name>
    <dbReference type="NCBI Taxonomy" id="2783867"/>
    <lineage>
        <taxon>Viruses</taxon>
        <taxon>Duplodnaviria</taxon>
        <taxon>Heunggongvirae</taxon>
        <taxon>Uroviricota</taxon>
        <taxon>Caudoviricetes</taxon>
        <taxon>Autographivirales</taxon>
        <taxon>Autoscriptoviridae</taxon>
        <taxon>Ayakvirus</taxon>
        <taxon>Ayakvirus Ap1</taxon>
    </lineage>
</organism>
<evidence type="ECO:0000259" key="3">
    <source>
        <dbReference type="Pfam" id="PF22530"/>
    </source>
</evidence>
<dbReference type="Gene3D" id="3.40.50.300">
    <property type="entry name" value="P-loop containing nucleotide triphosphate hydrolases"/>
    <property type="match status" value="1"/>
</dbReference>
<dbReference type="Pfam" id="PF22530">
    <property type="entry name" value="Terminase-T7_RNaseH-like"/>
    <property type="match status" value="1"/>
</dbReference>
<gene>
    <name evidence="4" type="ORF">phiAp1_49</name>
</gene>
<sequence length="610" mass="67839">MAVDIDTRFKHAIIMAEHYANFRDFAADGMVYLGFSLTEVQEDIAEFMQNGPRLRMVMAQRGEAKSTLAALYAVWRLMQKPSTRVLIVSGGETQASEVATLVVRLITTWDIFEYLRPDRSAGDRTSITDGFDVHYALRGTIDKSPSVACVGITAQLQGKRADLLIPDDIETTKNGLTATQRAHLLLLSKEFTSICADGHILYLGTPQTRDSIYNTLPGRGFEVRIWPGRFPTSEEMEKYGAMLAPSIAAKIAASPLIPGPDGKIVHALQTGGGLDGKRGAPTDPERYGEAALCEKELDQGPEGFQLQYMLDTSLSDAARQQLKLSNLIIANFGWQSVPEVVPYRADPAHLVPLPAGFPVTQAKMYYGAVAPCGYSDLKDRMMFIDPAGGGGDEMGFAISGALGPYIHLLRCGGMRGGFEGMGNIKTLLDLIEQYELRLVRCESNMGHGLFEINLRGEFEKAIQAGRKWFKDVAVEGEYSTGQKERRIIDSMVSAMQRHKVIVHKEVFEDDEKYNQQHSIEKRSQYSLWSQMSNITTDRNSLAHDDRLEAAAGAIRFHKHRLEEDEEESARQRAQEEAQQWMANPMGYDTPHTRNTGGGARALVQRRRARR</sequence>
<reference evidence="5" key="1">
    <citation type="submission" date="2016-11" db="EMBL/GenBank/DDBJ databases">
        <authorList>
            <person name="Xavier A.S."/>
            <person name="Silva F.P."/>
            <person name="Vidigal P.M.P."/>
            <person name="Lima T.T.M."/>
            <person name="Souza F.O."/>
            <person name="Alfenas-Zerbini P."/>
        </authorList>
    </citation>
    <scope>NUCLEOTIDE SEQUENCE [LARGE SCALE GENOMIC DNA]</scope>
</reference>
<dbReference type="EMBL" id="KY117485">
    <property type="protein sequence ID" value="APU03190.1"/>
    <property type="molecule type" value="Genomic_DNA"/>
</dbReference>
<feature type="region of interest" description="Disordered" evidence="2">
    <location>
        <begin position="584"/>
        <end position="610"/>
    </location>
</feature>
<dbReference type="InterPro" id="IPR047987">
    <property type="entry name" value="Gp19-like_virus"/>
</dbReference>
<evidence type="ECO:0000313" key="5">
    <source>
        <dbReference type="Proteomes" id="UP000221958"/>
    </source>
</evidence>
<evidence type="ECO:0000256" key="1">
    <source>
        <dbReference type="SAM" id="Coils"/>
    </source>
</evidence>
<dbReference type="Proteomes" id="UP000221958">
    <property type="component" value="Segment"/>
</dbReference>
<keyword evidence="5" id="KW-1185">Reference proteome</keyword>
<evidence type="ECO:0000256" key="2">
    <source>
        <dbReference type="SAM" id="MobiDB-lite"/>
    </source>
</evidence>
<accession>A0A1L7DS83</accession>
<keyword evidence="1" id="KW-0175">Coiled coil</keyword>
<evidence type="ECO:0000313" key="4">
    <source>
        <dbReference type="EMBL" id="APU03190.1"/>
    </source>
</evidence>
<dbReference type="NCBIfam" id="NF033889">
    <property type="entry name" value="termin_lrg_T7"/>
    <property type="match status" value="1"/>
</dbReference>
<feature type="domain" description="Terminase large subunit ribonuclease H-like" evidence="3">
    <location>
        <begin position="384"/>
        <end position="500"/>
    </location>
</feature>
<proteinExistence type="predicted"/>
<name>A0A1L7DS83_9CAUD</name>
<protein>
    <submittedName>
        <fullName evidence="4">TerL subunit</fullName>
    </submittedName>
</protein>
<dbReference type="InterPro" id="IPR027417">
    <property type="entry name" value="P-loop_NTPase"/>
</dbReference>
<feature type="coiled-coil region" evidence="1">
    <location>
        <begin position="547"/>
        <end position="583"/>
    </location>
</feature>
<dbReference type="InterPro" id="IPR054762">
    <property type="entry name" value="Gp19_RNaseH-like"/>
</dbReference>